<sequence length="495" mass="56417">ERDEVAAERDEFKHRYYQVLEALRLARHHRFGTSSEVDTGQGKLFDIEDESVEAESTTEPSSETDKTRRKPKRQPLSKNLPRVVIRHEPEETHCPDCGDELHTIGEDISEKLIFIPAKVEIEQHVRPKCVCRYCEQQGESTVVYQASMPTTVFPKSFATPSLVAQVIAMKFQYGLPLTRIASLFSDWGIDISRRTLADWGVQGAEILECVWTHLRSHLLKESALHADETPVKVIGSDKSKTYMWVYCSGTDGPEPPFYNENAHNIVLYDHQMGRSGQYASQFLDGYQGYLHVDGYKGYHDTAATLVGCWAHARRKFIDAQKVQGNDEGGVRVALTHIKKLYRTESLLNKRGSTEAERYSERQSTSKPELEKFKKWLDKTSLRVPKQSALGKAVYYTLGQWDKLMRYIDDGLLSIDNNRGERAIRPFVVGRKAWLFTKSERGARSSCILYSLVETAKANGLIPAEYLTYCFERLAVEPDNLEALMPWNIQGLKPVK</sequence>
<reference evidence="6" key="1">
    <citation type="submission" date="2022-02" db="EMBL/GenBank/DDBJ databases">
        <title>Vibrio sp. nov., a new bacterium isolated from Bohai sea, China.</title>
        <authorList>
            <person name="Yuan Y."/>
        </authorList>
    </citation>
    <scope>NUCLEOTIDE SEQUENCE</scope>
    <source>
        <strain evidence="6">DBSS07</strain>
    </source>
</reference>
<feature type="domain" description="Transposase IS66 central" evidence="2">
    <location>
        <begin position="155"/>
        <end position="443"/>
    </location>
</feature>
<dbReference type="InterPro" id="IPR004291">
    <property type="entry name" value="Transposase_IS66_central"/>
</dbReference>
<dbReference type="AlphaFoldDB" id="A0A9X3CJ24"/>
<dbReference type="NCBIfam" id="NF033517">
    <property type="entry name" value="transpos_IS66"/>
    <property type="match status" value="1"/>
</dbReference>
<protein>
    <submittedName>
        <fullName evidence="6">IS66 family transposase</fullName>
    </submittedName>
</protein>
<feature type="domain" description="Transposase IS66 zinc-finger binding" evidence="3">
    <location>
        <begin position="91"/>
        <end position="135"/>
    </location>
</feature>
<dbReference type="InterPro" id="IPR024463">
    <property type="entry name" value="Transposase_TnpC_homeodom"/>
</dbReference>
<dbReference type="EMBL" id="JAKRRX010000315">
    <property type="protein sequence ID" value="MCW8336636.1"/>
    <property type="molecule type" value="Genomic_DNA"/>
</dbReference>
<evidence type="ECO:0000259" key="3">
    <source>
        <dbReference type="Pfam" id="PF13005"/>
    </source>
</evidence>
<gene>
    <name evidence="6" type="ORF">MD483_22775</name>
</gene>
<evidence type="ECO:0000259" key="5">
    <source>
        <dbReference type="Pfam" id="PF13817"/>
    </source>
</evidence>
<feature type="non-terminal residue" evidence="6">
    <location>
        <position position="1"/>
    </location>
</feature>
<feature type="region of interest" description="Disordered" evidence="1">
    <location>
        <begin position="31"/>
        <end position="83"/>
    </location>
</feature>
<name>A0A9X3CJ24_9VIBR</name>
<accession>A0A9X3CJ24</accession>
<evidence type="ECO:0000256" key="1">
    <source>
        <dbReference type="SAM" id="MobiDB-lite"/>
    </source>
</evidence>
<dbReference type="InterPro" id="IPR039552">
    <property type="entry name" value="IS66_C"/>
</dbReference>
<dbReference type="Pfam" id="PF13007">
    <property type="entry name" value="LZ_Tnp_IS66"/>
    <property type="match status" value="1"/>
</dbReference>
<keyword evidence="7" id="KW-1185">Reference proteome</keyword>
<dbReference type="Proteomes" id="UP001155586">
    <property type="component" value="Unassembled WGS sequence"/>
</dbReference>
<evidence type="ECO:0000313" key="6">
    <source>
        <dbReference type="EMBL" id="MCW8336636.1"/>
    </source>
</evidence>
<dbReference type="InterPro" id="IPR024474">
    <property type="entry name" value="Znf_dom_IS66"/>
</dbReference>
<dbReference type="Pfam" id="PF03050">
    <property type="entry name" value="DDE_Tnp_IS66"/>
    <property type="match status" value="1"/>
</dbReference>
<proteinExistence type="predicted"/>
<dbReference type="Pfam" id="PF13817">
    <property type="entry name" value="DDE_Tnp_IS66_C"/>
    <property type="match status" value="1"/>
</dbReference>
<evidence type="ECO:0000259" key="4">
    <source>
        <dbReference type="Pfam" id="PF13007"/>
    </source>
</evidence>
<dbReference type="RefSeq" id="WP_265689711.1">
    <property type="nucleotide sequence ID" value="NZ_JAKRRX010000315.1"/>
</dbReference>
<dbReference type="PANTHER" id="PTHR33678">
    <property type="entry name" value="BLL1576 PROTEIN"/>
    <property type="match status" value="1"/>
</dbReference>
<evidence type="ECO:0000313" key="7">
    <source>
        <dbReference type="Proteomes" id="UP001155586"/>
    </source>
</evidence>
<evidence type="ECO:0000259" key="2">
    <source>
        <dbReference type="Pfam" id="PF03050"/>
    </source>
</evidence>
<organism evidence="6 7">
    <name type="scientific">Vibrio paucivorans</name>
    <dbReference type="NCBI Taxonomy" id="2829489"/>
    <lineage>
        <taxon>Bacteria</taxon>
        <taxon>Pseudomonadati</taxon>
        <taxon>Pseudomonadota</taxon>
        <taxon>Gammaproteobacteria</taxon>
        <taxon>Vibrionales</taxon>
        <taxon>Vibrionaceae</taxon>
        <taxon>Vibrio</taxon>
    </lineage>
</organism>
<dbReference type="Pfam" id="PF13005">
    <property type="entry name" value="zf-IS66"/>
    <property type="match status" value="1"/>
</dbReference>
<feature type="domain" description="Transposase TnpC homeodomain" evidence="4">
    <location>
        <begin position="21"/>
        <end position="85"/>
    </location>
</feature>
<dbReference type="InterPro" id="IPR052344">
    <property type="entry name" value="Transposase-related"/>
</dbReference>
<feature type="domain" description="Transposase IS66 C-terminal" evidence="5">
    <location>
        <begin position="450"/>
        <end position="486"/>
    </location>
</feature>
<comment type="caution">
    <text evidence="6">The sequence shown here is derived from an EMBL/GenBank/DDBJ whole genome shotgun (WGS) entry which is preliminary data.</text>
</comment>